<evidence type="ECO:0000313" key="3">
    <source>
        <dbReference type="EMBL" id="OGM07989.1"/>
    </source>
</evidence>
<comment type="caution">
    <text evidence="3">The sequence shown here is derived from an EMBL/GenBank/DDBJ whole genome shotgun (WGS) entry which is preliminary data.</text>
</comment>
<organism evidence="3 4">
    <name type="scientific">Candidatus Woesebacteria bacterium RBG_13_34_9</name>
    <dbReference type="NCBI Taxonomy" id="1802477"/>
    <lineage>
        <taxon>Bacteria</taxon>
        <taxon>Candidatus Woeseibacteriota</taxon>
    </lineage>
</organism>
<feature type="region of interest" description="Disordered" evidence="1">
    <location>
        <begin position="1"/>
        <end position="61"/>
    </location>
</feature>
<feature type="compositionally biased region" description="Polar residues" evidence="1">
    <location>
        <begin position="42"/>
        <end position="55"/>
    </location>
</feature>
<proteinExistence type="predicted"/>
<reference evidence="3 4" key="1">
    <citation type="journal article" date="2016" name="Nat. Commun.">
        <title>Thousands of microbial genomes shed light on interconnected biogeochemical processes in an aquifer system.</title>
        <authorList>
            <person name="Anantharaman K."/>
            <person name="Brown C.T."/>
            <person name="Hug L.A."/>
            <person name="Sharon I."/>
            <person name="Castelle C.J."/>
            <person name="Probst A.J."/>
            <person name="Thomas B.C."/>
            <person name="Singh A."/>
            <person name="Wilkins M.J."/>
            <person name="Karaoz U."/>
            <person name="Brodie E.L."/>
            <person name="Williams K.H."/>
            <person name="Hubbard S.S."/>
            <person name="Banfield J.F."/>
        </authorList>
    </citation>
    <scope>NUCLEOTIDE SEQUENCE [LARGE SCALE GENOMIC DNA]</scope>
</reference>
<protein>
    <submittedName>
        <fullName evidence="3">Uncharacterized protein</fullName>
    </submittedName>
</protein>
<keyword evidence="2" id="KW-0812">Transmembrane</keyword>
<gene>
    <name evidence="3" type="ORF">A2159_03855</name>
</gene>
<feature type="compositionally biased region" description="Polar residues" evidence="1">
    <location>
        <begin position="24"/>
        <end position="35"/>
    </location>
</feature>
<feature type="transmembrane region" description="Helical" evidence="2">
    <location>
        <begin position="109"/>
        <end position="130"/>
    </location>
</feature>
<keyword evidence="2" id="KW-1133">Transmembrane helix</keyword>
<dbReference type="EMBL" id="MGFP01000063">
    <property type="protein sequence ID" value="OGM07989.1"/>
    <property type="molecule type" value="Genomic_DNA"/>
</dbReference>
<evidence type="ECO:0000256" key="1">
    <source>
        <dbReference type="SAM" id="MobiDB-lite"/>
    </source>
</evidence>
<dbReference type="Gene3D" id="2.120.10.30">
    <property type="entry name" value="TolB, C-terminal domain"/>
    <property type="match status" value="1"/>
</dbReference>
<evidence type="ECO:0000313" key="4">
    <source>
        <dbReference type="Proteomes" id="UP000179219"/>
    </source>
</evidence>
<dbReference type="SUPFAM" id="SSF82171">
    <property type="entry name" value="DPP6 N-terminal domain-like"/>
    <property type="match status" value="1"/>
</dbReference>
<dbReference type="InterPro" id="IPR011042">
    <property type="entry name" value="6-blade_b-propeller_TolB-like"/>
</dbReference>
<dbReference type="AlphaFoldDB" id="A0A1F7WZV2"/>
<accession>A0A1F7WZV2</accession>
<sequence length="332" mass="35845">MDNESSGPKKPDSFINPDIPLGNPDSTKPEASNSDWLADNNKPMSQEGISRTDAGTQAPAGPYAKEVTPEINKQNNVDELPPIKPENAFTSEAIVGPHYSSEGGSGFKVFLIIGILFILAIWGGVGYLYFQNKNIKDKSNEEKIINVTPQVTPTPGFTPDQIKIKSGSVIREKPGGETTVLVDKNNYESTGITGFLKVAVSSDNQKICFEAWSPAPEPALYVSNIDGQNVIEVSPNRQNCLWSKDSKSVFYVNTSSKTSPVNIFKYNLELAAESDLTGNSVPAGVVRRYEIVGLSADGTKIICKFENLGGAAKTETMSQCEVDLETGEVNSL</sequence>
<evidence type="ECO:0000256" key="2">
    <source>
        <dbReference type="SAM" id="Phobius"/>
    </source>
</evidence>
<dbReference type="Proteomes" id="UP000179219">
    <property type="component" value="Unassembled WGS sequence"/>
</dbReference>
<keyword evidence="2" id="KW-0472">Membrane</keyword>
<name>A0A1F7WZV2_9BACT</name>